<accession>A0A1Y1VUZ6</accession>
<evidence type="ECO:0000313" key="1">
    <source>
        <dbReference type="EMBL" id="ORX65121.1"/>
    </source>
</evidence>
<evidence type="ECO:0000313" key="2">
    <source>
        <dbReference type="Proteomes" id="UP000193922"/>
    </source>
</evidence>
<name>A0A1Y1VUZ6_9FUNG</name>
<dbReference type="RefSeq" id="XP_040739475.1">
    <property type="nucleotide sequence ID" value="XM_040883331.1"/>
</dbReference>
<proteinExistence type="predicted"/>
<dbReference type="Proteomes" id="UP000193922">
    <property type="component" value="Unassembled WGS sequence"/>
</dbReference>
<reference evidence="1 2" key="1">
    <citation type="submission" date="2016-07" db="EMBL/GenBank/DDBJ databases">
        <title>Pervasive Adenine N6-methylation of Active Genes in Fungi.</title>
        <authorList>
            <consortium name="DOE Joint Genome Institute"/>
            <person name="Mondo S.J."/>
            <person name="Dannebaum R.O."/>
            <person name="Kuo R.C."/>
            <person name="Labutti K."/>
            <person name="Haridas S."/>
            <person name="Kuo A."/>
            <person name="Salamov A."/>
            <person name="Ahrendt S.R."/>
            <person name="Lipzen A."/>
            <person name="Sullivan W."/>
            <person name="Andreopoulos W.B."/>
            <person name="Clum A."/>
            <person name="Lindquist E."/>
            <person name="Daum C."/>
            <person name="Ramamoorthy G.K."/>
            <person name="Gryganskyi A."/>
            <person name="Culley D."/>
            <person name="Magnuson J.K."/>
            <person name="James T.Y."/>
            <person name="O'Malley M.A."/>
            <person name="Stajich J.E."/>
            <person name="Spatafora J.W."/>
            <person name="Visel A."/>
            <person name="Grigoriev I.V."/>
        </authorList>
    </citation>
    <scope>NUCLEOTIDE SEQUENCE [LARGE SCALE GENOMIC DNA]</scope>
    <source>
        <strain evidence="1 2">ATCC 12442</strain>
    </source>
</reference>
<gene>
    <name evidence="1" type="ORF">DL89DRAFT_132405</name>
</gene>
<dbReference type="GeneID" id="63799979"/>
<comment type="caution">
    <text evidence="1">The sequence shown here is derived from an EMBL/GenBank/DDBJ whole genome shotgun (WGS) entry which is preliminary data.</text>
</comment>
<sequence>MPMPSLYISEQLANSATASASTDAAGAATPDVFVSFVCVECERDSVSDLLVVVSCVALRVLESTVASGLDTVVCGADTSLLKRIGVRDPAVGACAWLVARSASRGMYLNECMIFRCKSKVPNG</sequence>
<organism evidence="1 2">
    <name type="scientific">Linderina pennispora</name>
    <dbReference type="NCBI Taxonomy" id="61395"/>
    <lineage>
        <taxon>Eukaryota</taxon>
        <taxon>Fungi</taxon>
        <taxon>Fungi incertae sedis</taxon>
        <taxon>Zoopagomycota</taxon>
        <taxon>Kickxellomycotina</taxon>
        <taxon>Kickxellomycetes</taxon>
        <taxon>Kickxellales</taxon>
        <taxon>Kickxellaceae</taxon>
        <taxon>Linderina</taxon>
    </lineage>
</organism>
<dbReference type="EMBL" id="MCFD01000045">
    <property type="protein sequence ID" value="ORX65121.1"/>
    <property type="molecule type" value="Genomic_DNA"/>
</dbReference>
<dbReference type="AlphaFoldDB" id="A0A1Y1VUZ6"/>
<keyword evidence="2" id="KW-1185">Reference proteome</keyword>
<protein>
    <submittedName>
        <fullName evidence="1">Uncharacterized protein</fullName>
    </submittedName>
</protein>